<dbReference type="Gene3D" id="3.40.1000.10">
    <property type="entry name" value="Mog1/PsbP, alpha/beta/alpha sandwich"/>
    <property type="match status" value="1"/>
</dbReference>
<evidence type="ECO:0000313" key="1">
    <source>
        <dbReference type="EMBL" id="KIY97162.1"/>
    </source>
</evidence>
<accession>A0A0D2JBT7</accession>
<sequence length="88" mass="9272">MVSRGAAPRDVPCLPQVWADGSTDQSVVVEVMEHSSEVADSQAAEFFFRDMAVANEATSSQLEGVTALSEGLMEGLMLGSAHCWVIGA</sequence>
<dbReference type="GeneID" id="25727999"/>
<dbReference type="AlphaFoldDB" id="A0A0D2JBT7"/>
<dbReference type="EMBL" id="KK102684">
    <property type="protein sequence ID" value="KIY97162.1"/>
    <property type="molecule type" value="Genomic_DNA"/>
</dbReference>
<dbReference type="InterPro" id="IPR007681">
    <property type="entry name" value="Mog1"/>
</dbReference>
<dbReference type="Proteomes" id="UP000054498">
    <property type="component" value="Unassembled WGS sequence"/>
</dbReference>
<dbReference type="Pfam" id="PF04603">
    <property type="entry name" value="Mog1"/>
    <property type="match status" value="1"/>
</dbReference>
<dbReference type="STRING" id="145388.A0A0D2JBT7"/>
<reference evidence="1 2" key="1">
    <citation type="journal article" date="2013" name="BMC Genomics">
        <title>Reconstruction of the lipid metabolism for the microalga Monoraphidium neglectum from its genome sequence reveals characteristics suitable for biofuel production.</title>
        <authorList>
            <person name="Bogen C."/>
            <person name="Al-Dilaimi A."/>
            <person name="Albersmeier A."/>
            <person name="Wichmann J."/>
            <person name="Grundmann M."/>
            <person name="Rupp O."/>
            <person name="Lauersen K.J."/>
            <person name="Blifernez-Klassen O."/>
            <person name="Kalinowski J."/>
            <person name="Goesmann A."/>
            <person name="Mussgnug J.H."/>
            <person name="Kruse O."/>
        </authorList>
    </citation>
    <scope>NUCLEOTIDE SEQUENCE [LARGE SCALE GENOMIC DNA]</scope>
    <source>
        <strain evidence="1 2">SAG 48.87</strain>
    </source>
</reference>
<dbReference type="SUPFAM" id="SSF55724">
    <property type="entry name" value="Mog1p/PsbP-like"/>
    <property type="match status" value="1"/>
</dbReference>
<dbReference type="RefSeq" id="XP_013896182.1">
    <property type="nucleotide sequence ID" value="XM_014040728.1"/>
</dbReference>
<dbReference type="InterPro" id="IPR016123">
    <property type="entry name" value="Mog1/PsbP_a/b/a-sand"/>
</dbReference>
<protein>
    <submittedName>
        <fullName evidence="1">Uncharacterized protein</fullName>
    </submittedName>
</protein>
<evidence type="ECO:0000313" key="2">
    <source>
        <dbReference type="Proteomes" id="UP000054498"/>
    </source>
</evidence>
<name>A0A0D2JBT7_9CHLO</name>
<proteinExistence type="predicted"/>
<gene>
    <name evidence="1" type="ORF">MNEG_10800</name>
</gene>
<keyword evidence="2" id="KW-1185">Reference proteome</keyword>
<organism evidence="1 2">
    <name type="scientific">Monoraphidium neglectum</name>
    <dbReference type="NCBI Taxonomy" id="145388"/>
    <lineage>
        <taxon>Eukaryota</taxon>
        <taxon>Viridiplantae</taxon>
        <taxon>Chlorophyta</taxon>
        <taxon>core chlorophytes</taxon>
        <taxon>Chlorophyceae</taxon>
        <taxon>CS clade</taxon>
        <taxon>Sphaeropleales</taxon>
        <taxon>Selenastraceae</taxon>
        <taxon>Monoraphidium</taxon>
    </lineage>
</organism>
<dbReference type="KEGG" id="mng:MNEG_10800"/>